<keyword evidence="2" id="KW-0444">Lipid biosynthesis</keyword>
<sequence length="174" mass="19115">VKISFTLANSLSLSRLIIAPVIAWIILSDWWLTASFFLLLAILSDLLDGPIARKKGQETATGGLLDHSCDALLVAVLLFVLNKTHGIPLLLPILVLGSFLQYVLDSKALSGHKLRTSFLGRSNGIAYYILASICIFSQALGINQLDKFFIICAWILIASTLVSMSERLWTLLTR</sequence>
<keyword evidence="5 10" id="KW-1133">Transmembrane helix</keyword>
<dbReference type="InterPro" id="IPR050324">
    <property type="entry name" value="CDP-alcohol_PTase-I"/>
</dbReference>
<feature type="non-terminal residue" evidence="11">
    <location>
        <position position="1"/>
    </location>
</feature>
<keyword evidence="3" id="KW-0808">Transferase</keyword>
<comment type="subcellular location">
    <subcellularLocation>
        <location evidence="1">Membrane</location>
        <topology evidence="1">Multi-pass membrane protein</topology>
    </subcellularLocation>
</comment>
<evidence type="ECO:0000256" key="4">
    <source>
        <dbReference type="ARBA" id="ARBA00022692"/>
    </source>
</evidence>
<keyword evidence="6" id="KW-0443">Lipid metabolism</keyword>
<accession>A0A381SSM7</accession>
<evidence type="ECO:0000256" key="7">
    <source>
        <dbReference type="ARBA" id="ARBA00023136"/>
    </source>
</evidence>
<evidence type="ECO:0000256" key="2">
    <source>
        <dbReference type="ARBA" id="ARBA00022516"/>
    </source>
</evidence>
<feature type="transmembrane region" description="Helical" evidence="10">
    <location>
        <begin position="148"/>
        <end position="169"/>
    </location>
</feature>
<dbReference type="PANTHER" id="PTHR14269">
    <property type="entry name" value="CDP-DIACYLGLYCEROL--GLYCEROL-3-PHOSPHATE 3-PHOSPHATIDYLTRANSFERASE-RELATED"/>
    <property type="match status" value="1"/>
</dbReference>
<dbReference type="InterPro" id="IPR048254">
    <property type="entry name" value="CDP_ALCOHOL_P_TRANSF_CS"/>
</dbReference>
<evidence type="ECO:0000256" key="9">
    <source>
        <dbReference type="ARBA" id="ARBA00023264"/>
    </source>
</evidence>
<dbReference type="PROSITE" id="PS00379">
    <property type="entry name" value="CDP_ALCOHOL_P_TRANSF"/>
    <property type="match status" value="1"/>
</dbReference>
<dbReference type="GO" id="GO:0016780">
    <property type="term" value="F:phosphotransferase activity, for other substituted phosphate groups"/>
    <property type="evidence" value="ECO:0007669"/>
    <property type="project" value="InterPro"/>
</dbReference>
<evidence type="ECO:0000256" key="1">
    <source>
        <dbReference type="ARBA" id="ARBA00004141"/>
    </source>
</evidence>
<dbReference type="GO" id="GO:0046474">
    <property type="term" value="P:glycerophospholipid biosynthetic process"/>
    <property type="evidence" value="ECO:0007669"/>
    <property type="project" value="TreeGrafter"/>
</dbReference>
<proteinExistence type="predicted"/>
<evidence type="ECO:0000313" key="11">
    <source>
        <dbReference type="EMBL" id="SVA06404.1"/>
    </source>
</evidence>
<evidence type="ECO:0000256" key="6">
    <source>
        <dbReference type="ARBA" id="ARBA00023098"/>
    </source>
</evidence>
<dbReference type="GO" id="GO:0005739">
    <property type="term" value="C:mitochondrion"/>
    <property type="evidence" value="ECO:0007669"/>
    <property type="project" value="TreeGrafter"/>
</dbReference>
<feature type="transmembrane region" description="Helical" evidence="10">
    <location>
        <begin position="125"/>
        <end position="142"/>
    </location>
</feature>
<keyword evidence="4 10" id="KW-0812">Transmembrane</keyword>
<dbReference type="GO" id="GO:0016020">
    <property type="term" value="C:membrane"/>
    <property type="evidence" value="ECO:0007669"/>
    <property type="project" value="UniProtKB-SubCell"/>
</dbReference>
<dbReference type="Gene3D" id="1.20.120.1760">
    <property type="match status" value="1"/>
</dbReference>
<evidence type="ECO:0008006" key="12">
    <source>
        <dbReference type="Google" id="ProtNLM"/>
    </source>
</evidence>
<dbReference type="EMBL" id="UINC01003447">
    <property type="protein sequence ID" value="SVA06404.1"/>
    <property type="molecule type" value="Genomic_DNA"/>
</dbReference>
<protein>
    <recommendedName>
        <fullName evidence="12">CDP-alcohol phosphatidyltransferase family protein</fullName>
    </recommendedName>
</protein>
<name>A0A381SSM7_9ZZZZ</name>
<dbReference type="PANTHER" id="PTHR14269:SF11">
    <property type="entry name" value="CDP-DIACYLGLYCEROL--GLYCEROL-3-PHOSPHATE 3-PHOSPHATIDYLTRANSFERASE"/>
    <property type="match status" value="1"/>
</dbReference>
<evidence type="ECO:0000256" key="3">
    <source>
        <dbReference type="ARBA" id="ARBA00022679"/>
    </source>
</evidence>
<gene>
    <name evidence="11" type="ORF">METZ01_LOCUS59258</name>
</gene>
<dbReference type="InterPro" id="IPR000462">
    <property type="entry name" value="CDP-OH_P_trans"/>
</dbReference>
<dbReference type="Pfam" id="PF01066">
    <property type="entry name" value="CDP-OH_P_transf"/>
    <property type="match status" value="1"/>
</dbReference>
<evidence type="ECO:0000256" key="10">
    <source>
        <dbReference type="SAM" id="Phobius"/>
    </source>
</evidence>
<reference evidence="11" key="1">
    <citation type="submission" date="2018-05" db="EMBL/GenBank/DDBJ databases">
        <authorList>
            <person name="Lanie J.A."/>
            <person name="Ng W.-L."/>
            <person name="Kazmierczak K.M."/>
            <person name="Andrzejewski T.M."/>
            <person name="Davidsen T.M."/>
            <person name="Wayne K.J."/>
            <person name="Tettelin H."/>
            <person name="Glass J.I."/>
            <person name="Rusch D."/>
            <person name="Podicherti R."/>
            <person name="Tsui H.-C.T."/>
            <person name="Winkler M.E."/>
        </authorList>
    </citation>
    <scope>NUCLEOTIDE SEQUENCE</scope>
</reference>
<evidence type="ECO:0000256" key="5">
    <source>
        <dbReference type="ARBA" id="ARBA00022989"/>
    </source>
</evidence>
<evidence type="ECO:0000256" key="8">
    <source>
        <dbReference type="ARBA" id="ARBA00023209"/>
    </source>
</evidence>
<keyword evidence="9" id="KW-1208">Phospholipid metabolism</keyword>
<dbReference type="InterPro" id="IPR043130">
    <property type="entry name" value="CDP-OH_PTrfase_TM_dom"/>
</dbReference>
<keyword evidence="7 10" id="KW-0472">Membrane</keyword>
<feature type="transmembrane region" description="Helical" evidence="10">
    <location>
        <begin position="87"/>
        <end position="104"/>
    </location>
</feature>
<organism evidence="11">
    <name type="scientific">marine metagenome</name>
    <dbReference type="NCBI Taxonomy" id="408172"/>
    <lineage>
        <taxon>unclassified sequences</taxon>
        <taxon>metagenomes</taxon>
        <taxon>ecological metagenomes</taxon>
    </lineage>
</organism>
<keyword evidence="8" id="KW-0594">Phospholipid biosynthesis</keyword>
<feature type="transmembrane region" description="Helical" evidence="10">
    <location>
        <begin position="17"/>
        <end position="43"/>
    </location>
</feature>
<feature type="transmembrane region" description="Helical" evidence="10">
    <location>
        <begin position="64"/>
        <end position="81"/>
    </location>
</feature>
<dbReference type="AlphaFoldDB" id="A0A381SSM7"/>